<feature type="transmembrane region" description="Helical" evidence="8">
    <location>
        <begin position="365"/>
        <end position="391"/>
    </location>
</feature>
<keyword evidence="10" id="KW-1185">Reference proteome</keyword>
<dbReference type="SUPFAM" id="SSF111352">
    <property type="entry name" value="Ammonium transporter"/>
    <property type="match status" value="1"/>
</dbReference>
<dbReference type="PANTHER" id="PTHR11730">
    <property type="entry name" value="AMMONIUM TRANSPORTER"/>
    <property type="match status" value="1"/>
</dbReference>
<feature type="transmembrane region" description="Helical" evidence="8">
    <location>
        <begin position="100"/>
        <end position="121"/>
    </location>
</feature>
<dbReference type="InterPro" id="IPR024041">
    <property type="entry name" value="NH4_transpt_AmtB-like_dom"/>
</dbReference>
<feature type="transmembrane region" description="Helical" evidence="8">
    <location>
        <begin position="165"/>
        <end position="188"/>
    </location>
</feature>
<dbReference type="Gene3D" id="1.10.3430.10">
    <property type="entry name" value="Ammonium transporter AmtB like domains"/>
    <property type="match status" value="1"/>
</dbReference>
<evidence type="ECO:0000259" key="9">
    <source>
        <dbReference type="Pfam" id="PF00909"/>
    </source>
</evidence>
<dbReference type="InterPro" id="IPR029020">
    <property type="entry name" value="Ammonium/urea_transptr"/>
</dbReference>
<sequence>MINGTSQQVGLDPVNSDDATWILTASFVIFTMQTGFGLLESGAVTKKNEVNIMMKNAADIILGGLTYWMYGYGLQYGTGPGTNPFCGVGSFFLDADTENMGIVFATFIFQLSFATTATTIVSGAMAERTDFNAYCVFSFLNTIVYCIPAGWLWGNHGFLKKMGAIDFAGSAAVHLLGGISALVAASMLKPRLRRYDNGIDPLPMGNPINAIVGAFTLWWGWLVFNCGSTFGISNHKWHYAARAAVTTINASVAGGFVGLVNSYRRNRMFLVGDIINSILGALVGVTAGSAFYHPWEAILVGALGAFLVIEFQPLLDKVKVDDPVGAVAVHGIGGLWGMLAVGLLVDDDPLLNLTKGYKGVFKGGGFYIFGVQTLTCVVIGLWSALTTYTILKVINIFLPIRMPLSEETLGADFTEHDIRHDGYNYERIIEELLGQGLKTHTDRSHAPPRTEWDTYLIEKY</sequence>
<keyword evidence="3 8" id="KW-0813">Transport</keyword>
<evidence type="ECO:0000256" key="7">
    <source>
        <dbReference type="ARBA" id="ARBA00023177"/>
    </source>
</evidence>
<feature type="transmembrane region" description="Helical" evidence="8">
    <location>
        <begin position="239"/>
        <end position="261"/>
    </location>
</feature>
<evidence type="ECO:0000256" key="6">
    <source>
        <dbReference type="ARBA" id="ARBA00023136"/>
    </source>
</evidence>
<evidence type="ECO:0000256" key="1">
    <source>
        <dbReference type="ARBA" id="ARBA00004141"/>
    </source>
</evidence>
<organism evidence="10 11">
    <name type="scientific">Limulus polyphemus</name>
    <name type="common">Atlantic horseshoe crab</name>
    <dbReference type="NCBI Taxonomy" id="6850"/>
    <lineage>
        <taxon>Eukaryota</taxon>
        <taxon>Metazoa</taxon>
        <taxon>Ecdysozoa</taxon>
        <taxon>Arthropoda</taxon>
        <taxon>Chelicerata</taxon>
        <taxon>Merostomata</taxon>
        <taxon>Xiphosura</taxon>
        <taxon>Limulidae</taxon>
        <taxon>Limulus</taxon>
    </lineage>
</organism>
<dbReference type="GeneID" id="106470745"/>
<comment type="subcellular location">
    <subcellularLocation>
        <location evidence="8">Cell membrane</location>
        <topology evidence="8">Multi-pass membrane protein</topology>
    </subcellularLocation>
    <subcellularLocation>
        <location evidence="1">Membrane</location>
        <topology evidence="1">Multi-pass membrane protein</topology>
    </subcellularLocation>
</comment>
<proteinExistence type="inferred from homology"/>
<dbReference type="PANTHER" id="PTHR11730:SF58">
    <property type="entry name" value="AMMONIUM TRANSPORTER"/>
    <property type="match status" value="1"/>
</dbReference>
<keyword evidence="5 8" id="KW-1133">Transmembrane helix</keyword>
<feature type="transmembrane region" description="Helical" evidence="8">
    <location>
        <begin position="20"/>
        <end position="40"/>
    </location>
</feature>
<comment type="similarity">
    <text evidence="2 8">Belongs to the ammonia transporter channel (TC 1.A.11.2) family.</text>
</comment>
<evidence type="ECO:0000256" key="4">
    <source>
        <dbReference type="ARBA" id="ARBA00022692"/>
    </source>
</evidence>
<feature type="transmembrane region" description="Helical" evidence="8">
    <location>
        <begin position="327"/>
        <end position="345"/>
    </location>
</feature>
<feature type="domain" description="Ammonium transporter AmtB-like" evidence="9">
    <location>
        <begin position="21"/>
        <end position="417"/>
    </location>
</feature>
<gene>
    <name evidence="11" type="primary">LOC106470745</name>
</gene>
<reference evidence="11" key="1">
    <citation type="submission" date="2025-08" db="UniProtKB">
        <authorList>
            <consortium name="RefSeq"/>
        </authorList>
    </citation>
    <scope>IDENTIFICATION</scope>
    <source>
        <tissue evidence="11">Muscle</tissue>
    </source>
</reference>
<evidence type="ECO:0000313" key="11">
    <source>
        <dbReference type="RefSeq" id="XP_013786765.1"/>
    </source>
</evidence>
<protein>
    <recommendedName>
        <fullName evidence="8">Ammonium transporter</fullName>
    </recommendedName>
</protein>
<dbReference type="InterPro" id="IPR001905">
    <property type="entry name" value="Ammonium_transpt"/>
</dbReference>
<feature type="transmembrane region" description="Helical" evidence="8">
    <location>
        <begin position="268"/>
        <end position="291"/>
    </location>
</feature>
<feature type="transmembrane region" description="Helical" evidence="8">
    <location>
        <begin position="133"/>
        <end position="153"/>
    </location>
</feature>
<dbReference type="Pfam" id="PF00909">
    <property type="entry name" value="Ammonium_transp"/>
    <property type="match status" value="1"/>
</dbReference>
<name>A0ABM1BQL3_LIMPO</name>
<keyword evidence="6 8" id="KW-0472">Membrane</keyword>
<evidence type="ECO:0000256" key="2">
    <source>
        <dbReference type="ARBA" id="ARBA00005887"/>
    </source>
</evidence>
<evidence type="ECO:0000313" key="10">
    <source>
        <dbReference type="Proteomes" id="UP000694941"/>
    </source>
</evidence>
<dbReference type="NCBIfam" id="TIGR00836">
    <property type="entry name" value="amt"/>
    <property type="match status" value="1"/>
</dbReference>
<evidence type="ECO:0000256" key="3">
    <source>
        <dbReference type="ARBA" id="ARBA00022448"/>
    </source>
</evidence>
<feature type="transmembrane region" description="Helical" evidence="8">
    <location>
        <begin position="297"/>
        <end position="315"/>
    </location>
</feature>
<feature type="transmembrane region" description="Helical" evidence="8">
    <location>
        <begin position="208"/>
        <end position="233"/>
    </location>
</feature>
<feature type="non-terminal residue" evidence="11">
    <location>
        <position position="460"/>
    </location>
</feature>
<evidence type="ECO:0000256" key="8">
    <source>
        <dbReference type="RuleBase" id="RU362002"/>
    </source>
</evidence>
<dbReference type="Proteomes" id="UP000694941">
    <property type="component" value="Unplaced"/>
</dbReference>
<accession>A0ABM1BQL3</accession>
<evidence type="ECO:0000256" key="5">
    <source>
        <dbReference type="ARBA" id="ARBA00022989"/>
    </source>
</evidence>
<dbReference type="RefSeq" id="XP_013786765.1">
    <property type="nucleotide sequence ID" value="XM_013931311.1"/>
</dbReference>
<keyword evidence="4 8" id="KW-0812">Transmembrane</keyword>
<keyword evidence="7 8" id="KW-0924">Ammonia transport</keyword>